<evidence type="ECO:0000256" key="1">
    <source>
        <dbReference type="ARBA" id="ARBA00004863"/>
    </source>
</evidence>
<protein>
    <recommendedName>
        <fullName evidence="4">Chorismate dehydratase</fullName>
        <ecNumber evidence="4">4.2.1.151</ecNumber>
    </recommendedName>
    <alternativeName>
        <fullName evidence="4">Menaquinone biosynthetic enzyme MqnA</fullName>
    </alternativeName>
</protein>
<dbReference type="Pfam" id="PF02621">
    <property type="entry name" value="VitK2_biosynth"/>
    <property type="match status" value="1"/>
</dbReference>
<comment type="pathway">
    <text evidence="1 4">Quinol/quinone metabolism; menaquinone biosynthesis.</text>
</comment>
<dbReference type="InterPro" id="IPR030868">
    <property type="entry name" value="MqnA"/>
</dbReference>
<dbReference type="AlphaFoldDB" id="A0A1M6LIT7"/>
<dbReference type="CDD" id="cd13634">
    <property type="entry name" value="PBP2_Sco4506"/>
    <property type="match status" value="1"/>
</dbReference>
<evidence type="ECO:0000256" key="4">
    <source>
        <dbReference type="HAMAP-Rule" id="MF_00995"/>
    </source>
</evidence>
<dbReference type="EC" id="4.2.1.151" evidence="4"/>
<organism evidence="5 6">
    <name type="scientific">Malonomonas rubra DSM 5091</name>
    <dbReference type="NCBI Taxonomy" id="1122189"/>
    <lineage>
        <taxon>Bacteria</taxon>
        <taxon>Pseudomonadati</taxon>
        <taxon>Thermodesulfobacteriota</taxon>
        <taxon>Desulfuromonadia</taxon>
        <taxon>Desulfuromonadales</taxon>
        <taxon>Geopsychrobacteraceae</taxon>
        <taxon>Malonomonas</taxon>
    </lineage>
</organism>
<comment type="catalytic activity">
    <reaction evidence="4">
        <text>chorismate = 3-[(1-carboxyvinyl)-oxy]benzoate + H2O</text>
        <dbReference type="Rhea" id="RHEA:40051"/>
        <dbReference type="ChEBI" id="CHEBI:15377"/>
        <dbReference type="ChEBI" id="CHEBI:29748"/>
        <dbReference type="ChEBI" id="CHEBI:76981"/>
        <dbReference type="EC" id="4.2.1.151"/>
    </reaction>
</comment>
<dbReference type="RefSeq" id="WP_161947660.1">
    <property type="nucleotide sequence ID" value="NZ_FQZT01000013.1"/>
</dbReference>
<dbReference type="GO" id="GO:0009234">
    <property type="term" value="P:menaquinone biosynthetic process"/>
    <property type="evidence" value="ECO:0007669"/>
    <property type="project" value="UniProtKB-UniRule"/>
</dbReference>
<evidence type="ECO:0000313" key="6">
    <source>
        <dbReference type="Proteomes" id="UP000184171"/>
    </source>
</evidence>
<name>A0A1M6LIT7_MALRU</name>
<keyword evidence="3 4" id="KW-0456">Lyase</keyword>
<keyword evidence="6" id="KW-1185">Reference proteome</keyword>
<comment type="function">
    <text evidence="4">Catalyzes the dehydration of chorismate into 3-[(1-carboxyvinyl)oxy]benzoate, a step in the biosynthesis of menaquinone (MK, vitamin K2).</text>
</comment>
<evidence type="ECO:0000313" key="5">
    <source>
        <dbReference type="EMBL" id="SHJ71082.1"/>
    </source>
</evidence>
<dbReference type="SUPFAM" id="SSF53850">
    <property type="entry name" value="Periplasmic binding protein-like II"/>
    <property type="match status" value="1"/>
</dbReference>
<dbReference type="EMBL" id="FQZT01000013">
    <property type="protein sequence ID" value="SHJ71082.1"/>
    <property type="molecule type" value="Genomic_DNA"/>
</dbReference>
<dbReference type="InterPro" id="IPR003773">
    <property type="entry name" value="Menaquinone_biosynth"/>
</dbReference>
<dbReference type="HAMAP" id="MF_00995">
    <property type="entry name" value="MqnA"/>
    <property type="match status" value="1"/>
</dbReference>
<reference evidence="5 6" key="1">
    <citation type="submission" date="2016-11" db="EMBL/GenBank/DDBJ databases">
        <authorList>
            <person name="Jaros S."/>
            <person name="Januszkiewicz K."/>
            <person name="Wedrychowicz H."/>
        </authorList>
    </citation>
    <scope>NUCLEOTIDE SEQUENCE [LARGE SCALE GENOMIC DNA]</scope>
    <source>
        <strain evidence="5 6">DSM 5091</strain>
    </source>
</reference>
<dbReference type="Gene3D" id="3.40.190.10">
    <property type="entry name" value="Periplasmic binding protein-like II"/>
    <property type="match status" value="2"/>
</dbReference>
<comment type="similarity">
    <text evidence="4">Belongs to the MqnA/MqnD family. MqnA subfamily.</text>
</comment>
<dbReference type="STRING" id="1122189.SAMN02745165_02998"/>
<accession>A0A1M6LIT7</accession>
<dbReference type="PANTHER" id="PTHR37690">
    <property type="entry name" value="CHORISMATE DEHYDRATASE"/>
    <property type="match status" value="1"/>
</dbReference>
<sequence>MSPTEVMTLGVIHYLNCVPFFHFLRENGFKGELVPGVPSALNTLLQQGKLDASPSSSFEYALHWRDYLLLPDHSISSAGKILSVLLFSPVDPSELTETEIAITGESATSINLLRVILREFYQLESVCDAVPDVPVEELIAQQRPALLIGDRALKMAANCPAGMQVYDLGELWHQHTGLPFVFALWMIRRDSLKGHAAEIEALSGQLHNSCRQLMAAPDAVAEKYTEACGLQKQQIVDYWHCIDYRLSEQYRAGLLLFFKLCVKYQLLPEMPELEFIEAR</sequence>
<proteinExistence type="inferred from homology"/>
<keyword evidence="2 4" id="KW-0474">Menaquinone biosynthesis</keyword>
<evidence type="ECO:0000256" key="2">
    <source>
        <dbReference type="ARBA" id="ARBA00022428"/>
    </source>
</evidence>
<evidence type="ECO:0000256" key="3">
    <source>
        <dbReference type="ARBA" id="ARBA00023239"/>
    </source>
</evidence>
<gene>
    <name evidence="4" type="primary">mqnA</name>
    <name evidence="5" type="ORF">SAMN02745165_02998</name>
</gene>
<dbReference type="PANTHER" id="PTHR37690:SF1">
    <property type="entry name" value="CHORISMATE DEHYDRATASE"/>
    <property type="match status" value="1"/>
</dbReference>
<dbReference type="OrthoDB" id="9810112at2"/>
<dbReference type="GO" id="GO:0016836">
    <property type="term" value="F:hydro-lyase activity"/>
    <property type="evidence" value="ECO:0007669"/>
    <property type="project" value="UniProtKB-UniRule"/>
</dbReference>
<dbReference type="UniPathway" id="UPA00079"/>
<dbReference type="Proteomes" id="UP000184171">
    <property type="component" value="Unassembled WGS sequence"/>
</dbReference>